<dbReference type="Pfam" id="PF09838">
    <property type="entry name" value="DUF2065"/>
    <property type="match status" value="1"/>
</dbReference>
<keyword evidence="1" id="KW-0812">Transmembrane</keyword>
<dbReference type="OrthoDB" id="9182237at2"/>
<protein>
    <submittedName>
        <fullName evidence="2">DUF2065 domain-containing protein</fullName>
    </submittedName>
</protein>
<dbReference type="PANTHER" id="PTHR38602">
    <property type="entry name" value="INNER MEMBRANE PROTEIN-RELATED"/>
    <property type="match status" value="1"/>
</dbReference>
<keyword evidence="1" id="KW-0472">Membrane</keyword>
<sequence>MWHDLLVALALLLVIEGIWPFLNPNSMRSILLMIAQHDNRSMRISGLVSMVSGVILLYLVN</sequence>
<evidence type="ECO:0000313" key="3">
    <source>
        <dbReference type="Proteomes" id="UP000094849"/>
    </source>
</evidence>
<dbReference type="AlphaFoldDB" id="A0A1E2UTW8"/>
<dbReference type="EMBL" id="LVJZ01000003">
    <property type="protein sequence ID" value="ODB98203.1"/>
    <property type="molecule type" value="Genomic_DNA"/>
</dbReference>
<reference evidence="2 3" key="1">
    <citation type="submission" date="2016-03" db="EMBL/GenBank/DDBJ databases">
        <title>Chemosynthetic sulphur-oxidizing symbionts of marine invertebrate animals are capable of nitrogen fixation.</title>
        <authorList>
            <person name="Petersen J.M."/>
            <person name="Kemper A."/>
            <person name="Gruber-Vodicka H."/>
            <person name="Cardini U."/>
            <person name="Geest Mvander."/>
            <person name="Kleiner M."/>
            <person name="Bulgheresi S."/>
            <person name="Fussmann M."/>
            <person name="Herbold C."/>
            <person name="Seah B.K.B."/>
            <person name="Antony C.Paul."/>
            <person name="Liu D."/>
            <person name="Belitz A."/>
            <person name="Weber M."/>
        </authorList>
    </citation>
    <scope>NUCLEOTIDE SEQUENCE [LARGE SCALE GENOMIC DNA]</scope>
    <source>
        <strain evidence="2">G_D</strain>
    </source>
</reference>
<dbReference type="Proteomes" id="UP000094849">
    <property type="component" value="Unassembled WGS sequence"/>
</dbReference>
<name>A0A1E2UTW8_9GAMM</name>
<feature type="transmembrane region" description="Helical" evidence="1">
    <location>
        <begin position="41"/>
        <end position="60"/>
    </location>
</feature>
<dbReference type="PANTHER" id="PTHR38602:SF1">
    <property type="entry name" value="INNER MEMBRANE PROTEIN"/>
    <property type="match status" value="1"/>
</dbReference>
<dbReference type="RefSeq" id="WP_069006608.1">
    <property type="nucleotide sequence ID" value="NZ_LVJW01000003.1"/>
</dbReference>
<organism evidence="2 3">
    <name type="scientific">Candidatus Thiodiazotropha endoloripes</name>
    <dbReference type="NCBI Taxonomy" id="1818881"/>
    <lineage>
        <taxon>Bacteria</taxon>
        <taxon>Pseudomonadati</taxon>
        <taxon>Pseudomonadota</taxon>
        <taxon>Gammaproteobacteria</taxon>
        <taxon>Chromatiales</taxon>
        <taxon>Sedimenticolaceae</taxon>
        <taxon>Candidatus Thiodiazotropha</taxon>
    </lineage>
</organism>
<comment type="caution">
    <text evidence="2">The sequence shown here is derived from an EMBL/GenBank/DDBJ whole genome shotgun (WGS) entry which is preliminary data.</text>
</comment>
<dbReference type="STRING" id="1818881.A3196_16460"/>
<accession>A0A1E2UTW8</accession>
<gene>
    <name evidence="2" type="ORF">A3196_16460</name>
</gene>
<proteinExistence type="predicted"/>
<dbReference type="InterPro" id="IPR019201">
    <property type="entry name" value="DUF2065"/>
</dbReference>
<keyword evidence="3" id="KW-1185">Reference proteome</keyword>
<evidence type="ECO:0000313" key="2">
    <source>
        <dbReference type="EMBL" id="ODB98203.1"/>
    </source>
</evidence>
<keyword evidence="1" id="KW-1133">Transmembrane helix</keyword>
<evidence type="ECO:0000256" key="1">
    <source>
        <dbReference type="SAM" id="Phobius"/>
    </source>
</evidence>